<organism evidence="5 6">
    <name type="scientific">Nocardioides yefusunii</name>
    <dbReference type="NCBI Taxonomy" id="2500546"/>
    <lineage>
        <taxon>Bacteria</taxon>
        <taxon>Bacillati</taxon>
        <taxon>Actinomycetota</taxon>
        <taxon>Actinomycetes</taxon>
        <taxon>Propionibacteriales</taxon>
        <taxon>Nocardioidaceae</taxon>
        <taxon>Nocardioides</taxon>
    </lineage>
</organism>
<evidence type="ECO:0000259" key="4">
    <source>
        <dbReference type="Pfam" id="PF00717"/>
    </source>
</evidence>
<evidence type="ECO:0000256" key="2">
    <source>
        <dbReference type="ARBA" id="ARBA00022801"/>
    </source>
</evidence>
<dbReference type="PANTHER" id="PTHR12383">
    <property type="entry name" value="PROTEASE FAMILY S26 MITOCHONDRIAL INNER MEMBRANE PROTEASE-RELATED"/>
    <property type="match status" value="1"/>
</dbReference>
<dbReference type="RefSeq" id="WP_239022236.1">
    <property type="nucleotide sequence ID" value="NZ_CP034929.1"/>
</dbReference>
<name>A0ABW1QW90_9ACTN</name>
<evidence type="ECO:0000256" key="1">
    <source>
        <dbReference type="ARBA" id="ARBA00004370"/>
    </source>
</evidence>
<gene>
    <name evidence="5" type="ORF">ACFPWU_09005</name>
</gene>
<evidence type="ECO:0000313" key="6">
    <source>
        <dbReference type="Proteomes" id="UP001596098"/>
    </source>
</evidence>
<dbReference type="EMBL" id="JBHSQI010000004">
    <property type="protein sequence ID" value="MFC6153799.1"/>
    <property type="molecule type" value="Genomic_DNA"/>
</dbReference>
<comment type="caution">
    <text evidence="5">The sequence shown here is derived from an EMBL/GenBank/DDBJ whole genome shotgun (WGS) entry which is preliminary data.</text>
</comment>
<dbReference type="Gene3D" id="2.10.109.10">
    <property type="entry name" value="Umud Fragment, subunit A"/>
    <property type="match status" value="1"/>
</dbReference>
<keyword evidence="6" id="KW-1185">Reference proteome</keyword>
<keyword evidence="2" id="KW-0378">Hydrolase</keyword>
<evidence type="ECO:0000313" key="5">
    <source>
        <dbReference type="EMBL" id="MFC6153799.1"/>
    </source>
</evidence>
<dbReference type="InterPro" id="IPR015927">
    <property type="entry name" value="Peptidase_S24_S26A/B/C"/>
</dbReference>
<dbReference type="Pfam" id="PF00717">
    <property type="entry name" value="Peptidase_S24"/>
    <property type="match status" value="1"/>
</dbReference>
<dbReference type="InterPro" id="IPR036286">
    <property type="entry name" value="LexA/Signal_pep-like_sf"/>
</dbReference>
<sequence>MSAQGSGGGHVFGFARVVGRSMEPTLHAGDRLVVRYGCDVRPGDVVVVRFVDGTLAVKRAVEVRIDRRGEPGWWVLSDNPAEGIDSRHRGVVPSADVLARVLCRVWPSPRTARGLAAPGADART</sequence>
<feature type="domain" description="Peptidase S24/S26A/S26B/S26C" evidence="4">
    <location>
        <begin position="14"/>
        <end position="81"/>
    </location>
</feature>
<reference evidence="6" key="1">
    <citation type="journal article" date="2019" name="Int. J. Syst. Evol. Microbiol.">
        <title>The Global Catalogue of Microorganisms (GCM) 10K type strain sequencing project: providing services to taxonomists for standard genome sequencing and annotation.</title>
        <authorList>
            <consortium name="The Broad Institute Genomics Platform"/>
            <consortium name="The Broad Institute Genome Sequencing Center for Infectious Disease"/>
            <person name="Wu L."/>
            <person name="Ma J."/>
        </authorList>
    </citation>
    <scope>NUCLEOTIDE SEQUENCE [LARGE SCALE GENOMIC DNA]</scope>
    <source>
        <strain evidence="6">DFY28</strain>
    </source>
</reference>
<protein>
    <submittedName>
        <fullName evidence="5">S24/S26 family peptidase</fullName>
    </submittedName>
</protein>
<dbReference type="InterPro" id="IPR052064">
    <property type="entry name" value="Mito_IMP1_subunit"/>
</dbReference>
<proteinExistence type="predicted"/>
<dbReference type="PANTHER" id="PTHR12383:SF16">
    <property type="entry name" value="MITOCHONDRIAL INNER MEMBRANE PROTEASE SUBUNIT 1"/>
    <property type="match status" value="1"/>
</dbReference>
<dbReference type="Proteomes" id="UP001596098">
    <property type="component" value="Unassembled WGS sequence"/>
</dbReference>
<keyword evidence="3" id="KW-0472">Membrane</keyword>
<accession>A0ABW1QW90</accession>
<comment type="subcellular location">
    <subcellularLocation>
        <location evidence="1">Membrane</location>
    </subcellularLocation>
</comment>
<dbReference type="SUPFAM" id="SSF51306">
    <property type="entry name" value="LexA/Signal peptidase"/>
    <property type="match status" value="1"/>
</dbReference>
<dbReference type="CDD" id="cd06462">
    <property type="entry name" value="Peptidase_S24_S26"/>
    <property type="match status" value="1"/>
</dbReference>
<evidence type="ECO:0000256" key="3">
    <source>
        <dbReference type="ARBA" id="ARBA00023136"/>
    </source>
</evidence>